<evidence type="ECO:0000313" key="1">
    <source>
        <dbReference type="EMBL" id="CAG5101728.1"/>
    </source>
</evidence>
<organism evidence="1 2">
    <name type="scientific">Cotesia congregata</name>
    <name type="common">Parasitoid wasp</name>
    <name type="synonym">Apanteles congregatus</name>
    <dbReference type="NCBI Taxonomy" id="51543"/>
    <lineage>
        <taxon>Eukaryota</taxon>
        <taxon>Metazoa</taxon>
        <taxon>Ecdysozoa</taxon>
        <taxon>Arthropoda</taxon>
        <taxon>Hexapoda</taxon>
        <taxon>Insecta</taxon>
        <taxon>Pterygota</taxon>
        <taxon>Neoptera</taxon>
        <taxon>Endopterygota</taxon>
        <taxon>Hymenoptera</taxon>
        <taxon>Apocrita</taxon>
        <taxon>Ichneumonoidea</taxon>
        <taxon>Braconidae</taxon>
        <taxon>Microgastrinae</taxon>
        <taxon>Cotesia</taxon>
    </lineage>
</organism>
<keyword evidence="2" id="KW-1185">Reference proteome</keyword>
<accession>A0A8J2MWP4</accession>
<dbReference type="EMBL" id="CAJNRD030001123">
    <property type="protein sequence ID" value="CAG5101728.1"/>
    <property type="molecule type" value="Genomic_DNA"/>
</dbReference>
<sequence length="63" mass="7134">MVFTGVASADRLTVSQWMSGWEDHYDSGMKNLVTTAMIKTMQPLEIRASVVACLFLLLRPLFR</sequence>
<protein>
    <submittedName>
        <fullName evidence="1">Uncharacterized protein</fullName>
    </submittedName>
</protein>
<name>A0A8J2MWP4_COTCN</name>
<evidence type="ECO:0000313" key="2">
    <source>
        <dbReference type="Proteomes" id="UP000786811"/>
    </source>
</evidence>
<dbReference type="Proteomes" id="UP000786811">
    <property type="component" value="Unassembled WGS sequence"/>
</dbReference>
<gene>
    <name evidence="1" type="ORF">HICCMSTLAB_LOCUS10630</name>
</gene>
<dbReference type="AlphaFoldDB" id="A0A8J2MWP4"/>
<proteinExistence type="predicted"/>
<dbReference type="OrthoDB" id="6604226at2759"/>
<reference evidence="1" key="1">
    <citation type="submission" date="2021-04" db="EMBL/GenBank/DDBJ databases">
        <authorList>
            <person name="Chebbi M.A.C M."/>
        </authorList>
    </citation>
    <scope>NUCLEOTIDE SEQUENCE</scope>
</reference>
<comment type="caution">
    <text evidence="1">The sequence shown here is derived from an EMBL/GenBank/DDBJ whole genome shotgun (WGS) entry which is preliminary data.</text>
</comment>